<dbReference type="Pfam" id="PF12487">
    <property type="entry name" value="DUF3703"/>
    <property type="match status" value="1"/>
</dbReference>
<dbReference type="RefSeq" id="WP_091315188.1">
    <property type="nucleotide sequence ID" value="NZ_CBCSJU010000003.1"/>
</dbReference>
<dbReference type="AlphaFoldDB" id="A0A1H6XD91"/>
<reference evidence="2" key="1">
    <citation type="submission" date="2016-10" db="EMBL/GenBank/DDBJ databases">
        <authorList>
            <person name="Varghese N."/>
            <person name="Submissions S."/>
        </authorList>
    </citation>
    <scope>NUCLEOTIDE SEQUENCE [LARGE SCALE GENOMIC DNA]</scope>
    <source>
        <strain evidence="2">DSM 17934</strain>
    </source>
</reference>
<organism evidence="1 2">
    <name type="scientific">Flavobacterium terrigena</name>
    <dbReference type="NCBI Taxonomy" id="402734"/>
    <lineage>
        <taxon>Bacteria</taxon>
        <taxon>Pseudomonadati</taxon>
        <taxon>Bacteroidota</taxon>
        <taxon>Flavobacteriia</taxon>
        <taxon>Flavobacteriales</taxon>
        <taxon>Flavobacteriaceae</taxon>
        <taxon>Flavobacterium</taxon>
    </lineage>
</organism>
<dbReference type="Proteomes" id="UP000199702">
    <property type="component" value="Unassembled WGS sequence"/>
</dbReference>
<keyword evidence="2" id="KW-1185">Reference proteome</keyword>
<sequence length="121" mass="13835">MKFNIKMPNKLIPFYQKELEAVKDNLKQDNLQTAWYHLERAHIIGQKYPYEHTFVHWKMLQFGIKIKSSKEIIGQIPRLLVGGVKSFVGHIPVGNTGGANVPPLKVMVIPEDIKEILNSNS</sequence>
<evidence type="ECO:0000313" key="2">
    <source>
        <dbReference type="Proteomes" id="UP000199702"/>
    </source>
</evidence>
<evidence type="ECO:0000313" key="1">
    <source>
        <dbReference type="EMBL" id="SEJ27131.1"/>
    </source>
</evidence>
<protein>
    <recommendedName>
        <fullName evidence="3">DUF3703 domain-containing protein</fullName>
    </recommendedName>
</protein>
<dbReference type="STRING" id="402734.SAMN05660918_2819"/>
<dbReference type="EMBL" id="FNYA01000008">
    <property type="protein sequence ID" value="SEJ27131.1"/>
    <property type="molecule type" value="Genomic_DNA"/>
</dbReference>
<gene>
    <name evidence="1" type="ORF">SAMN05660918_2819</name>
</gene>
<dbReference type="OrthoDB" id="9799416at2"/>
<proteinExistence type="predicted"/>
<accession>A0A1H6XD91</accession>
<dbReference type="InterPro" id="IPR022172">
    <property type="entry name" value="DUF3703"/>
</dbReference>
<evidence type="ECO:0008006" key="3">
    <source>
        <dbReference type="Google" id="ProtNLM"/>
    </source>
</evidence>
<name>A0A1H6XD91_9FLAO</name>